<feature type="domain" description="DHFR" evidence="11">
    <location>
        <begin position="5"/>
        <end position="161"/>
    </location>
</feature>
<feature type="compositionally biased region" description="Basic and acidic residues" evidence="10">
    <location>
        <begin position="135"/>
        <end position="151"/>
    </location>
</feature>
<dbReference type="AlphaFoldDB" id="A0A2U2J0L3"/>
<evidence type="ECO:0000256" key="8">
    <source>
        <dbReference type="PIRNR" id="PIRNR000194"/>
    </source>
</evidence>
<keyword evidence="6 8" id="KW-0560">Oxidoreductase</keyword>
<dbReference type="PROSITE" id="PS00075">
    <property type="entry name" value="DHFR_1"/>
    <property type="match status" value="1"/>
</dbReference>
<dbReference type="GO" id="GO:0050661">
    <property type="term" value="F:NADP binding"/>
    <property type="evidence" value="ECO:0007669"/>
    <property type="project" value="InterPro"/>
</dbReference>
<protein>
    <recommendedName>
        <fullName evidence="3 8">Dihydrofolate reductase</fullName>
        <ecNumber evidence="3 8">1.5.1.3</ecNumber>
    </recommendedName>
</protein>
<dbReference type="GO" id="GO:0046452">
    <property type="term" value="P:dihydrofolate metabolic process"/>
    <property type="evidence" value="ECO:0007669"/>
    <property type="project" value="TreeGrafter"/>
</dbReference>
<evidence type="ECO:0000313" key="13">
    <source>
        <dbReference type="Proteomes" id="UP000245916"/>
    </source>
</evidence>
<dbReference type="GO" id="GO:0046655">
    <property type="term" value="P:folic acid metabolic process"/>
    <property type="evidence" value="ECO:0007669"/>
    <property type="project" value="TreeGrafter"/>
</dbReference>
<keyword evidence="4 8" id="KW-0554">One-carbon metabolism</keyword>
<comment type="catalytic activity">
    <reaction evidence="8">
        <text>(6S)-5,6,7,8-tetrahydrofolate + NADP(+) = 7,8-dihydrofolate + NADPH + H(+)</text>
        <dbReference type="Rhea" id="RHEA:15009"/>
        <dbReference type="ChEBI" id="CHEBI:15378"/>
        <dbReference type="ChEBI" id="CHEBI:57451"/>
        <dbReference type="ChEBI" id="CHEBI:57453"/>
        <dbReference type="ChEBI" id="CHEBI:57783"/>
        <dbReference type="ChEBI" id="CHEBI:58349"/>
        <dbReference type="EC" id="1.5.1.3"/>
    </reaction>
</comment>
<dbReference type="InterPro" id="IPR017925">
    <property type="entry name" value="DHFR_CS"/>
</dbReference>
<organism evidence="12 13">
    <name type="scientific">Allosphingosinicella humi</name>
    <dbReference type="NCBI Taxonomy" id="2068657"/>
    <lineage>
        <taxon>Bacteria</taxon>
        <taxon>Pseudomonadati</taxon>
        <taxon>Pseudomonadota</taxon>
        <taxon>Alphaproteobacteria</taxon>
        <taxon>Sphingomonadales</taxon>
        <taxon>Sphingomonadaceae</taxon>
        <taxon>Allosphingosinicella</taxon>
    </lineage>
</organism>
<dbReference type="Pfam" id="PF00186">
    <property type="entry name" value="DHFR_1"/>
    <property type="match status" value="1"/>
</dbReference>
<dbReference type="PROSITE" id="PS51330">
    <property type="entry name" value="DHFR_2"/>
    <property type="match status" value="1"/>
</dbReference>
<dbReference type="GO" id="GO:0004146">
    <property type="term" value="F:dihydrofolate reductase activity"/>
    <property type="evidence" value="ECO:0007669"/>
    <property type="project" value="UniProtKB-EC"/>
</dbReference>
<comment type="function">
    <text evidence="7 8">Key enzyme in folate metabolism. Catalyzes an essential reaction for de novo glycine and purine synthesis, and for DNA precursor synthesis.</text>
</comment>
<dbReference type="GO" id="GO:0006730">
    <property type="term" value="P:one-carbon metabolic process"/>
    <property type="evidence" value="ECO:0007669"/>
    <property type="project" value="UniProtKB-KW"/>
</dbReference>
<evidence type="ECO:0000256" key="6">
    <source>
        <dbReference type="ARBA" id="ARBA00023002"/>
    </source>
</evidence>
<dbReference type="UniPathway" id="UPA00077">
    <property type="reaction ID" value="UER00158"/>
</dbReference>
<dbReference type="Proteomes" id="UP000245916">
    <property type="component" value="Unassembled WGS sequence"/>
</dbReference>
<gene>
    <name evidence="12" type="ORF">DF286_02570</name>
</gene>
<dbReference type="SUPFAM" id="SSF53597">
    <property type="entry name" value="Dihydrofolate reductase-like"/>
    <property type="match status" value="1"/>
</dbReference>
<dbReference type="GO" id="GO:0046654">
    <property type="term" value="P:tetrahydrofolate biosynthetic process"/>
    <property type="evidence" value="ECO:0007669"/>
    <property type="project" value="UniProtKB-UniPathway"/>
</dbReference>
<evidence type="ECO:0000259" key="11">
    <source>
        <dbReference type="PROSITE" id="PS51330"/>
    </source>
</evidence>
<evidence type="ECO:0000313" key="12">
    <source>
        <dbReference type="EMBL" id="PWG01880.1"/>
    </source>
</evidence>
<dbReference type="InterPro" id="IPR001796">
    <property type="entry name" value="DHFR_dom"/>
</dbReference>
<dbReference type="PIRSF" id="PIRSF000194">
    <property type="entry name" value="DHFR"/>
    <property type="match status" value="1"/>
</dbReference>
<keyword evidence="5 8" id="KW-0521">NADP</keyword>
<proteinExistence type="inferred from homology"/>
<accession>A0A2U2J0L3</accession>
<dbReference type="CDD" id="cd00209">
    <property type="entry name" value="DHFR"/>
    <property type="match status" value="1"/>
</dbReference>
<evidence type="ECO:0000256" key="5">
    <source>
        <dbReference type="ARBA" id="ARBA00022857"/>
    </source>
</evidence>
<dbReference type="InterPro" id="IPR012259">
    <property type="entry name" value="DHFR"/>
</dbReference>
<evidence type="ECO:0000256" key="2">
    <source>
        <dbReference type="ARBA" id="ARBA00009539"/>
    </source>
</evidence>
<dbReference type="Gene3D" id="3.40.430.10">
    <property type="entry name" value="Dihydrofolate Reductase, subunit A"/>
    <property type="match status" value="1"/>
</dbReference>
<sequence length="162" mass="17752">MSAPEITIVVARADNGVIGKDGKLPWHLPADLKHFKRVTGGTAMIMGRKTFDSLPGLLPGRRHIVLTRDKAWRAEGAEVVHSVDEAMRLGGSDPLSVIGGAEIIDLFLLKAAAIELTEVHYNAEGDTTLPAPDPAEWREVSREEHPAEGDRPAYSFVRLERR</sequence>
<dbReference type="PANTHER" id="PTHR48069">
    <property type="entry name" value="DIHYDROFOLATE REDUCTASE"/>
    <property type="match status" value="1"/>
</dbReference>
<dbReference type="EC" id="1.5.1.3" evidence="3 8"/>
<feature type="region of interest" description="Disordered" evidence="10">
    <location>
        <begin position="124"/>
        <end position="162"/>
    </location>
</feature>
<evidence type="ECO:0000256" key="4">
    <source>
        <dbReference type="ARBA" id="ARBA00022563"/>
    </source>
</evidence>
<evidence type="ECO:0000256" key="7">
    <source>
        <dbReference type="ARBA" id="ARBA00025067"/>
    </source>
</evidence>
<evidence type="ECO:0000256" key="1">
    <source>
        <dbReference type="ARBA" id="ARBA00004903"/>
    </source>
</evidence>
<dbReference type="GO" id="GO:0005829">
    <property type="term" value="C:cytosol"/>
    <property type="evidence" value="ECO:0007669"/>
    <property type="project" value="TreeGrafter"/>
</dbReference>
<dbReference type="RefSeq" id="WP_109270020.1">
    <property type="nucleotide sequence ID" value="NZ_QFFF01000001.1"/>
</dbReference>
<dbReference type="EMBL" id="QFFF01000001">
    <property type="protein sequence ID" value="PWG01880.1"/>
    <property type="molecule type" value="Genomic_DNA"/>
</dbReference>
<reference evidence="12 13" key="1">
    <citation type="submission" date="2018-05" db="EMBL/GenBank/DDBJ databases">
        <title>Genome of Sphingosinicella humi QZX222.</title>
        <authorList>
            <person name="Qiao Z."/>
            <person name="Wang G."/>
        </authorList>
    </citation>
    <scope>NUCLEOTIDE SEQUENCE [LARGE SCALE GENOMIC DNA]</scope>
    <source>
        <strain evidence="12 13">QZX222</strain>
    </source>
</reference>
<dbReference type="OrthoDB" id="9804315at2"/>
<evidence type="ECO:0000256" key="10">
    <source>
        <dbReference type="SAM" id="MobiDB-lite"/>
    </source>
</evidence>
<comment type="similarity">
    <text evidence="2 8 9">Belongs to the dihydrofolate reductase family.</text>
</comment>
<evidence type="ECO:0000256" key="9">
    <source>
        <dbReference type="RuleBase" id="RU004474"/>
    </source>
</evidence>
<comment type="caution">
    <text evidence="12">The sequence shown here is derived from an EMBL/GenBank/DDBJ whole genome shotgun (WGS) entry which is preliminary data.</text>
</comment>
<comment type="pathway">
    <text evidence="1 8">Cofactor biosynthesis; tetrahydrofolate biosynthesis; 5,6,7,8-tetrahydrofolate from 7,8-dihydrofolate: step 1/1.</text>
</comment>
<dbReference type="PRINTS" id="PR00070">
    <property type="entry name" value="DHFR"/>
</dbReference>
<keyword evidence="13" id="KW-1185">Reference proteome</keyword>
<dbReference type="PANTHER" id="PTHR48069:SF3">
    <property type="entry name" value="DIHYDROFOLATE REDUCTASE"/>
    <property type="match status" value="1"/>
</dbReference>
<evidence type="ECO:0000256" key="3">
    <source>
        <dbReference type="ARBA" id="ARBA00012856"/>
    </source>
</evidence>
<name>A0A2U2J0L3_9SPHN</name>
<dbReference type="InterPro" id="IPR024072">
    <property type="entry name" value="DHFR-like_dom_sf"/>
</dbReference>